<dbReference type="KEGG" id="cpau:EHF44_28090"/>
<evidence type="ECO:0000256" key="6">
    <source>
        <dbReference type="SAM" id="Phobius"/>
    </source>
</evidence>
<feature type="signal peptide" evidence="7">
    <location>
        <begin position="1"/>
        <end position="23"/>
    </location>
</feature>
<feature type="transmembrane region" description="Helical" evidence="6">
    <location>
        <begin position="191"/>
        <end position="218"/>
    </location>
</feature>
<evidence type="ECO:0000256" key="1">
    <source>
        <dbReference type="ARBA" id="ARBA00004141"/>
    </source>
</evidence>
<gene>
    <name evidence="8" type="ORF">EHF44_28090</name>
</gene>
<feature type="chain" id="PRO_5018286762" evidence="7">
    <location>
        <begin position="24"/>
        <end position="350"/>
    </location>
</feature>
<dbReference type="OrthoDB" id="8957337at2"/>
<dbReference type="Proteomes" id="UP000270411">
    <property type="component" value="Plasmid unnamed2"/>
</dbReference>
<dbReference type="AlphaFoldDB" id="A0A3G8HA07"/>
<keyword evidence="7" id="KW-0732">Signal</keyword>
<evidence type="ECO:0000313" key="8">
    <source>
        <dbReference type="EMBL" id="AZG17303.1"/>
    </source>
</evidence>
<feature type="compositionally biased region" description="Polar residues" evidence="5">
    <location>
        <begin position="33"/>
        <end position="43"/>
    </location>
</feature>
<feature type="transmembrane region" description="Helical" evidence="6">
    <location>
        <begin position="290"/>
        <end position="310"/>
    </location>
</feature>
<feature type="transmembrane region" description="Helical" evidence="6">
    <location>
        <begin position="253"/>
        <end position="278"/>
    </location>
</feature>
<reference evidence="9" key="1">
    <citation type="submission" date="2018-11" db="EMBL/GenBank/DDBJ databases">
        <title>FDA dAtabase for Regulatory Grade micrObial Sequences (FDA-ARGOS): Supporting development and validation of Infectious Disease Dx tests.</title>
        <authorList>
            <person name="Goldberg B."/>
            <person name="Campos J."/>
            <person name="Tallon L."/>
            <person name="Sadzewicz L."/>
            <person name="Zhao X."/>
            <person name="Vavikolanu K."/>
            <person name="Mehta A."/>
            <person name="Aluvathingal J."/>
            <person name="Nadendla S."/>
            <person name="Geyer C."/>
            <person name="Nandy P."/>
            <person name="Yan Y."/>
            <person name="Sichtig H."/>
        </authorList>
    </citation>
    <scope>NUCLEOTIDE SEQUENCE [LARGE SCALE GENOMIC DNA]</scope>
    <source>
        <strain evidence="9">FDAARGOS_614</strain>
        <plasmid evidence="9">unnamed2</plasmid>
    </source>
</reference>
<dbReference type="GO" id="GO:0016020">
    <property type="term" value="C:membrane"/>
    <property type="evidence" value="ECO:0007669"/>
    <property type="project" value="UniProtKB-SubCell"/>
</dbReference>
<comment type="subcellular location">
    <subcellularLocation>
        <location evidence="1">Membrane</location>
        <topology evidence="1">Multi-pass membrane protein</topology>
    </subcellularLocation>
</comment>
<keyword evidence="8" id="KW-0614">Plasmid</keyword>
<evidence type="ECO:0000256" key="4">
    <source>
        <dbReference type="ARBA" id="ARBA00023136"/>
    </source>
</evidence>
<geneLocation type="plasmid" evidence="8">
    <name>unnamed2</name>
</geneLocation>
<keyword evidence="2 6" id="KW-0812">Transmembrane</keyword>
<dbReference type="RefSeq" id="WP_124687032.1">
    <property type="nucleotide sequence ID" value="NZ_CP033971.1"/>
</dbReference>
<keyword evidence="3 6" id="KW-1133">Transmembrane helix</keyword>
<feature type="transmembrane region" description="Helical" evidence="6">
    <location>
        <begin position="224"/>
        <end position="241"/>
    </location>
</feature>
<proteinExistence type="predicted"/>
<feature type="region of interest" description="Disordered" evidence="5">
    <location>
        <begin position="26"/>
        <end position="47"/>
    </location>
</feature>
<organism evidence="8 9">
    <name type="scientific">Cupriavidus pauculus</name>
    <dbReference type="NCBI Taxonomy" id="82633"/>
    <lineage>
        <taxon>Bacteria</taxon>
        <taxon>Pseudomonadati</taxon>
        <taxon>Pseudomonadota</taxon>
        <taxon>Betaproteobacteria</taxon>
        <taxon>Burkholderiales</taxon>
        <taxon>Burkholderiaceae</taxon>
        <taxon>Cupriavidus</taxon>
    </lineage>
</organism>
<accession>A0A3G8HA07</accession>
<dbReference type="Pfam" id="PF04610">
    <property type="entry name" value="TrbL"/>
    <property type="match status" value="1"/>
</dbReference>
<evidence type="ECO:0000256" key="3">
    <source>
        <dbReference type="ARBA" id="ARBA00022989"/>
    </source>
</evidence>
<evidence type="ECO:0000256" key="5">
    <source>
        <dbReference type="SAM" id="MobiDB-lite"/>
    </source>
</evidence>
<sequence>MQIARFIVLLLTALLLHSPPAFAQASAPEAGTDTAQQTASNKGGNPGLFAQPGSIGESLKSWLSQFESFRTGLIGGATTLSKSLTPDADKIAFGLAVITLTLAGIRFAAASQPVAAWTEVFETLLMLGIFASLYTGYDKFGPGIYEYFQHLADKIAGTQAMSPAMTLASVGAGFLDSYIESMKAASGISDVLMIAFAGMVLLAAFAFCAVAALLYTFFISLGEITAAIGIVIGPIAVALGFSDYSRRYFSSWLDFMIGASMYSVVAAVMARLVSSALVSTLTDQKSAGTATLAGAMYALSVALFMILVAFELPKIAGAIFGSGGGISGGGAMRIGLKAASGIGKFLAKPK</sequence>
<evidence type="ECO:0000256" key="7">
    <source>
        <dbReference type="SAM" id="SignalP"/>
    </source>
</evidence>
<feature type="transmembrane region" description="Helical" evidence="6">
    <location>
        <begin position="91"/>
        <end position="109"/>
    </location>
</feature>
<evidence type="ECO:0000256" key="2">
    <source>
        <dbReference type="ARBA" id="ARBA00022692"/>
    </source>
</evidence>
<evidence type="ECO:0000313" key="9">
    <source>
        <dbReference type="Proteomes" id="UP000270411"/>
    </source>
</evidence>
<protein>
    <submittedName>
        <fullName evidence="8">Conjugal transfer protein</fullName>
    </submittedName>
</protein>
<dbReference type="InterPro" id="IPR007688">
    <property type="entry name" value="Conjugal_tfr_TrbL/VirB6"/>
</dbReference>
<name>A0A3G8HA07_9BURK</name>
<dbReference type="EMBL" id="CP033971">
    <property type="protein sequence ID" value="AZG17303.1"/>
    <property type="molecule type" value="Genomic_DNA"/>
</dbReference>
<keyword evidence="4 6" id="KW-0472">Membrane</keyword>
<dbReference type="GO" id="GO:0030255">
    <property type="term" value="P:protein secretion by the type IV secretion system"/>
    <property type="evidence" value="ECO:0007669"/>
    <property type="project" value="InterPro"/>
</dbReference>
<feature type="transmembrane region" description="Helical" evidence="6">
    <location>
        <begin position="116"/>
        <end position="137"/>
    </location>
</feature>